<keyword evidence="1" id="KW-0732">Signal</keyword>
<evidence type="ECO:0000313" key="3">
    <source>
        <dbReference type="Proteomes" id="UP000428330"/>
    </source>
</evidence>
<feature type="chain" id="PRO_5026135199" description="DUF3617 family protein" evidence="1">
    <location>
        <begin position="34"/>
        <end position="133"/>
    </location>
</feature>
<proteinExistence type="predicted"/>
<accession>A0A6I6IMD0</accession>
<feature type="signal peptide" evidence="1">
    <location>
        <begin position="1"/>
        <end position="33"/>
    </location>
</feature>
<dbReference type="EMBL" id="CP034348">
    <property type="protein sequence ID" value="QGX96943.1"/>
    <property type="molecule type" value="Genomic_DNA"/>
</dbReference>
<dbReference type="AlphaFoldDB" id="A0A6I6IMD0"/>
<evidence type="ECO:0000256" key="1">
    <source>
        <dbReference type="SAM" id="SignalP"/>
    </source>
</evidence>
<name>A0A6I6IMD0_9RHOB</name>
<gene>
    <name evidence="2" type="ORF">EI983_01070</name>
</gene>
<dbReference type="KEGG" id="rom:EI983_01070"/>
<sequence>MLTALHSGGLRSSAVFAGVVVAALSLGMSSALAQTGLDGTYRGGQGSYQMRVTVQGGSGEAVITATGCLGELSGQVAKQGGDQWTLSGEAYGSSCTLTMKRTGAQSFRVTQGPGCTFFHGAACSFETTIDKVD</sequence>
<reference evidence="3" key="1">
    <citation type="submission" date="2018-12" db="EMBL/GenBank/DDBJ databases">
        <title>Complete genome sequence of Roseovarius sp. MME-070.</title>
        <authorList>
            <person name="Nam Y.-D."/>
            <person name="Kang J."/>
            <person name="Chung W.-H."/>
            <person name="Park Y.S."/>
        </authorList>
    </citation>
    <scope>NUCLEOTIDE SEQUENCE [LARGE SCALE GENOMIC DNA]</scope>
    <source>
        <strain evidence="3">MME-070</strain>
    </source>
</reference>
<keyword evidence="3" id="KW-1185">Reference proteome</keyword>
<dbReference type="RefSeq" id="WP_157705447.1">
    <property type="nucleotide sequence ID" value="NZ_CP034348.1"/>
</dbReference>
<evidence type="ECO:0000313" key="2">
    <source>
        <dbReference type="EMBL" id="QGX96943.1"/>
    </source>
</evidence>
<organism evidence="2 3">
    <name type="scientific">Roseovarius faecimaris</name>
    <dbReference type="NCBI Taxonomy" id="2494550"/>
    <lineage>
        <taxon>Bacteria</taxon>
        <taxon>Pseudomonadati</taxon>
        <taxon>Pseudomonadota</taxon>
        <taxon>Alphaproteobacteria</taxon>
        <taxon>Rhodobacterales</taxon>
        <taxon>Roseobacteraceae</taxon>
        <taxon>Roseovarius</taxon>
    </lineage>
</organism>
<dbReference type="OrthoDB" id="7876831at2"/>
<protein>
    <recommendedName>
        <fullName evidence="4">DUF3617 family protein</fullName>
    </recommendedName>
</protein>
<dbReference type="Proteomes" id="UP000428330">
    <property type="component" value="Chromosome"/>
</dbReference>
<evidence type="ECO:0008006" key="4">
    <source>
        <dbReference type="Google" id="ProtNLM"/>
    </source>
</evidence>